<protein>
    <submittedName>
        <fullName evidence="1">Putative secreted protein</fullName>
    </submittedName>
</protein>
<organism evidence="1">
    <name type="scientific">Ixodes ricinus</name>
    <name type="common">Common tick</name>
    <name type="synonym">Acarus ricinus</name>
    <dbReference type="NCBI Taxonomy" id="34613"/>
    <lineage>
        <taxon>Eukaryota</taxon>
        <taxon>Metazoa</taxon>
        <taxon>Ecdysozoa</taxon>
        <taxon>Arthropoda</taxon>
        <taxon>Chelicerata</taxon>
        <taxon>Arachnida</taxon>
        <taxon>Acari</taxon>
        <taxon>Parasitiformes</taxon>
        <taxon>Ixodida</taxon>
        <taxon>Ixodoidea</taxon>
        <taxon>Ixodidae</taxon>
        <taxon>Ixodinae</taxon>
        <taxon>Ixodes</taxon>
    </lineage>
</organism>
<proteinExistence type="predicted"/>
<dbReference type="AlphaFoldDB" id="A0A6B0UV12"/>
<sequence>MHCLVSSALSAPVSASVKKYPTGTLSLSFIPTIMWTRTFLALGRLSSSNPVPKSTYPATLSPTSSTCFLIAIVSTARAQYNSPLGACVSFSRNGNASAVKPGAPRIDLYRSLTVCCDGRASFIFDRTYREILRDAPPPKASPPLFLA</sequence>
<evidence type="ECO:0000313" key="1">
    <source>
        <dbReference type="EMBL" id="MXU93542.1"/>
    </source>
</evidence>
<reference evidence="1" key="1">
    <citation type="submission" date="2019-12" db="EMBL/GenBank/DDBJ databases">
        <title>An insight into the sialome of adult female Ixodes ricinus ticks feeding for 6 days.</title>
        <authorList>
            <person name="Perner J."/>
            <person name="Ribeiro J.M.C."/>
        </authorList>
    </citation>
    <scope>NUCLEOTIDE SEQUENCE</scope>
    <source>
        <strain evidence="1">Semi-engorged</strain>
        <tissue evidence="1">Salivary glands</tissue>
    </source>
</reference>
<dbReference type="EMBL" id="GIFC01011459">
    <property type="protein sequence ID" value="MXU93542.1"/>
    <property type="molecule type" value="Transcribed_RNA"/>
</dbReference>
<accession>A0A6B0UV12</accession>
<name>A0A6B0UV12_IXORI</name>